<dbReference type="InterPro" id="IPR029058">
    <property type="entry name" value="AB_hydrolase_fold"/>
</dbReference>
<evidence type="ECO:0000313" key="2">
    <source>
        <dbReference type="EMBL" id="SKB55554.1"/>
    </source>
</evidence>
<protein>
    <submittedName>
        <fullName evidence="2">Pimeloyl-ACP methyl ester carboxylesterase</fullName>
    </submittedName>
</protein>
<dbReference type="OrthoDB" id="9804723at2"/>
<dbReference type="Pfam" id="PF12697">
    <property type="entry name" value="Abhydrolase_6"/>
    <property type="match status" value="1"/>
</dbReference>
<evidence type="ECO:0000313" key="3">
    <source>
        <dbReference type="Proteomes" id="UP000190044"/>
    </source>
</evidence>
<dbReference type="GO" id="GO:0047372">
    <property type="term" value="F:monoacylglycerol lipase activity"/>
    <property type="evidence" value="ECO:0007669"/>
    <property type="project" value="TreeGrafter"/>
</dbReference>
<organism evidence="2 3">
    <name type="scientific">Sphingopyxis flava</name>
    <dbReference type="NCBI Taxonomy" id="1507287"/>
    <lineage>
        <taxon>Bacteria</taxon>
        <taxon>Pseudomonadati</taxon>
        <taxon>Pseudomonadota</taxon>
        <taxon>Alphaproteobacteria</taxon>
        <taxon>Sphingomonadales</taxon>
        <taxon>Sphingomonadaceae</taxon>
        <taxon>Sphingopyxis</taxon>
    </lineage>
</organism>
<accession>A0A1T5C806</accession>
<dbReference type="InterPro" id="IPR000073">
    <property type="entry name" value="AB_hydrolase_1"/>
</dbReference>
<keyword evidence="3" id="KW-1185">Reference proteome</keyword>
<evidence type="ECO:0000259" key="1">
    <source>
        <dbReference type="Pfam" id="PF12697"/>
    </source>
</evidence>
<dbReference type="Gene3D" id="3.40.50.1820">
    <property type="entry name" value="alpha/beta hydrolase"/>
    <property type="match status" value="1"/>
</dbReference>
<dbReference type="GO" id="GO:0046464">
    <property type="term" value="P:acylglycerol catabolic process"/>
    <property type="evidence" value="ECO:0007669"/>
    <property type="project" value="TreeGrafter"/>
</dbReference>
<dbReference type="EMBL" id="FUYP01000009">
    <property type="protein sequence ID" value="SKB55554.1"/>
    <property type="molecule type" value="Genomic_DNA"/>
</dbReference>
<dbReference type="PANTHER" id="PTHR43798">
    <property type="entry name" value="MONOACYLGLYCEROL LIPASE"/>
    <property type="match status" value="1"/>
</dbReference>
<sequence>MAAAPREHRLATPDGDICWFEWGSAGKTPSLLLLHATGFHARLWDQVVAALPPGTHVVAPDQRGHGRSYRPETLAHWPANADALLPLLDRFKGRAFIGCGHSMGGYVLTRLAAERPGAFGHLVLIDPVIVDPAYYVGGGEAPLPDPAEHPVSRRRNQWTSAEEMRARFADRPPYSRWVAEVLGDYCNYGLVPAAHGKGYELACPPVLEASMYQSALRSDPYCWLGSLAAPVTLIRAPAGMRSDALDFSQSPTWPGLGEWIGAATDELWSDHSHFIPMECPERVASLLAGLIENQG</sequence>
<proteinExistence type="predicted"/>
<dbReference type="InterPro" id="IPR050266">
    <property type="entry name" value="AB_hydrolase_sf"/>
</dbReference>
<feature type="domain" description="AB hydrolase-1" evidence="1">
    <location>
        <begin position="31"/>
        <end position="285"/>
    </location>
</feature>
<dbReference type="AlphaFoldDB" id="A0A1T5C806"/>
<dbReference type="RefSeq" id="WP_079638351.1">
    <property type="nucleotide sequence ID" value="NZ_FUYP01000009.1"/>
</dbReference>
<dbReference type="PANTHER" id="PTHR43798:SF5">
    <property type="entry name" value="MONOACYLGLYCEROL LIPASE ABHD6"/>
    <property type="match status" value="1"/>
</dbReference>
<dbReference type="Proteomes" id="UP000190044">
    <property type="component" value="Unassembled WGS sequence"/>
</dbReference>
<gene>
    <name evidence="2" type="ORF">SAMN06295937_100925</name>
</gene>
<name>A0A1T5C806_9SPHN</name>
<reference evidence="3" key="1">
    <citation type="submission" date="2017-02" db="EMBL/GenBank/DDBJ databases">
        <authorList>
            <person name="Varghese N."/>
            <person name="Submissions S."/>
        </authorList>
    </citation>
    <scope>NUCLEOTIDE SEQUENCE [LARGE SCALE GENOMIC DNA]</scope>
    <source>
        <strain evidence="3">R11H</strain>
    </source>
</reference>
<dbReference type="SUPFAM" id="SSF53474">
    <property type="entry name" value="alpha/beta-Hydrolases"/>
    <property type="match status" value="1"/>
</dbReference>
<dbReference type="GO" id="GO:0016020">
    <property type="term" value="C:membrane"/>
    <property type="evidence" value="ECO:0007669"/>
    <property type="project" value="TreeGrafter"/>
</dbReference>